<keyword evidence="2" id="KW-1185">Reference proteome</keyword>
<dbReference type="AlphaFoldDB" id="A0A9W5TYZ2"/>
<reference evidence="1" key="2">
    <citation type="submission" date="2020-09" db="EMBL/GenBank/DDBJ databases">
        <authorList>
            <person name="Sun Q."/>
            <person name="Zhou Y."/>
        </authorList>
    </citation>
    <scope>NUCLEOTIDE SEQUENCE</scope>
    <source>
        <strain evidence="1">CGMCC 1.15454</strain>
    </source>
</reference>
<evidence type="ECO:0000313" key="2">
    <source>
        <dbReference type="Proteomes" id="UP000621492"/>
    </source>
</evidence>
<accession>A0A9W5TYZ2</accession>
<reference evidence="1" key="1">
    <citation type="journal article" date="2014" name="Int. J. Syst. Evol. Microbiol.">
        <title>Complete genome sequence of Corynebacterium casei LMG S-19264T (=DSM 44701T), isolated from a smear-ripened cheese.</title>
        <authorList>
            <consortium name="US DOE Joint Genome Institute (JGI-PGF)"/>
            <person name="Walter F."/>
            <person name="Albersmeier A."/>
            <person name="Kalinowski J."/>
            <person name="Ruckert C."/>
        </authorList>
    </citation>
    <scope>NUCLEOTIDE SEQUENCE</scope>
    <source>
        <strain evidence="1">CGMCC 1.15454</strain>
    </source>
</reference>
<proteinExistence type="predicted"/>
<dbReference type="Proteomes" id="UP000621492">
    <property type="component" value="Unassembled WGS sequence"/>
</dbReference>
<name>A0A9W5TYZ2_9BACI</name>
<protein>
    <submittedName>
        <fullName evidence="1">Uncharacterized protein</fullName>
    </submittedName>
</protein>
<dbReference type="RefSeq" id="WP_286171173.1">
    <property type="nucleotide sequence ID" value="NZ_BMJD01000026.1"/>
</dbReference>
<organism evidence="1 2">
    <name type="scientific">Lentibacillus populi</name>
    <dbReference type="NCBI Taxonomy" id="1827502"/>
    <lineage>
        <taxon>Bacteria</taxon>
        <taxon>Bacillati</taxon>
        <taxon>Bacillota</taxon>
        <taxon>Bacilli</taxon>
        <taxon>Bacillales</taxon>
        <taxon>Bacillaceae</taxon>
        <taxon>Lentibacillus</taxon>
    </lineage>
</organism>
<evidence type="ECO:0000313" key="1">
    <source>
        <dbReference type="EMBL" id="GGB49966.1"/>
    </source>
</evidence>
<gene>
    <name evidence="1" type="ORF">GCM10011409_29480</name>
</gene>
<comment type="caution">
    <text evidence="1">The sequence shown here is derived from an EMBL/GenBank/DDBJ whole genome shotgun (WGS) entry which is preliminary data.</text>
</comment>
<sequence length="61" mass="7159">MGTKRHYLISILYPATEGMGFYRNTLVDKPAEFTALQKQNQLNRDAWPFVAMMYPNMMFPI</sequence>
<dbReference type="EMBL" id="BMJD01000026">
    <property type="protein sequence ID" value="GGB49966.1"/>
    <property type="molecule type" value="Genomic_DNA"/>
</dbReference>